<sequence length="771" mass="87366">MSETLKKKRVKAKYNDDNEIKVLKNRIIIELPCCGELWSNPNSSKSNQVVSKSSEHPAKMVSIEDIMSFDLFSDLPISRRTLEGLKAEGYHQMTLIQRSVIPHSLQGRDIIGQAKTGSGKTLAFVVPILENIYRGGHCSLDGLLALILTPTRELSSQVFDVIKEVGKFHSSLSAGCIVGGKDIKSESSRINALNILVATPGRLIQHMNESPLWDANNLKILVIDEVDRMLDMGFLGDIKIILDGIPSPSMGRQTMVFSATANSSESSINKMNNLFQINSLERFSLDNAGALPRHLQQLYINVFIHEKMDVLFNFLRTHINKKIIVFVSCCKQVRFLYTAFTKLKIGSRMLELHGRQSLQKRLEVVHGFYTHEDSVKINEKQLLRSKSARHRSKSSNGGVVLFCTDIASRGLDFPRIDWVVQLDIPENVDTYIHRIGRTARYVSGGKSLLFVMQNEKYFLKNLYEKGVDKLKKVTPNEHEMRYTIHSSLQSLCASDQNIKDMAERAFSAYIKSLFILTPNNRREELSRLDFSAFALSLGLAIPPKIKISNTEGGGGSNLSSEYSKLRIFKEKIKQKKMLMKSAKKNDKDFMESSTNTPNKSELLCTSLDGVIFRSNTESDADKQVATTPVREKVATSKLKFRSDFSGKIRGHGSYDLNKQHIFFNEDEPNIINDELYEYHDPDLQNIYIEQVKSRLKGQAETDKVRDRERIHNMHVKKRRVLRQYRKDQRDNPSEVELTGGGDEGYEIANEEDNFQNLATAALEKLGIKSSN</sequence>
<comment type="domain">
    <text evidence="7">The Q motif is unique to and characteristic of the DEAD box family of RNA helicases and controls ATP binding and hydrolysis.</text>
</comment>
<gene>
    <name evidence="12" type="ORF">OJ252_923</name>
</gene>
<reference evidence="12" key="1">
    <citation type="submission" date="2022-10" db="EMBL/GenBank/DDBJ databases">
        <title>Adaptive evolution leads to modifications in subtelomeric GC content in a zoonotic Cryptosporidium species.</title>
        <authorList>
            <person name="Li J."/>
            <person name="Feng Y."/>
            <person name="Xiao L."/>
        </authorList>
    </citation>
    <scope>NUCLEOTIDE SEQUENCE</scope>
    <source>
        <strain evidence="12">25894</strain>
    </source>
</reference>
<keyword evidence="3 7" id="KW-0347">Helicase</keyword>
<comment type="similarity">
    <text evidence="7">Belongs to the DEAD box helicase family.</text>
</comment>
<dbReference type="Pfam" id="PF00271">
    <property type="entry name" value="Helicase_C"/>
    <property type="match status" value="1"/>
</dbReference>
<dbReference type="SMART" id="SM01178">
    <property type="entry name" value="DUF4217"/>
    <property type="match status" value="1"/>
</dbReference>
<feature type="domain" description="Helicase C-terminal" evidence="10">
    <location>
        <begin position="307"/>
        <end position="481"/>
    </location>
</feature>
<evidence type="ECO:0000256" key="1">
    <source>
        <dbReference type="ARBA" id="ARBA00022741"/>
    </source>
</evidence>
<dbReference type="InterPro" id="IPR025313">
    <property type="entry name" value="SPB4-like_CTE"/>
</dbReference>
<accession>A0ABQ8P9K7</accession>
<dbReference type="PROSITE" id="PS51192">
    <property type="entry name" value="HELICASE_ATP_BIND_1"/>
    <property type="match status" value="1"/>
</dbReference>
<evidence type="ECO:0000256" key="3">
    <source>
        <dbReference type="ARBA" id="ARBA00022806"/>
    </source>
</evidence>
<proteinExistence type="inferred from homology"/>
<evidence type="ECO:0000256" key="6">
    <source>
        <dbReference type="PROSITE-ProRule" id="PRU00552"/>
    </source>
</evidence>
<feature type="domain" description="DEAD-box RNA helicase Q" evidence="11">
    <location>
        <begin position="70"/>
        <end position="98"/>
    </location>
</feature>
<dbReference type="InterPro" id="IPR014001">
    <property type="entry name" value="Helicase_ATP-bd"/>
</dbReference>
<evidence type="ECO:0000313" key="12">
    <source>
        <dbReference type="EMBL" id="KAJ1613553.1"/>
    </source>
</evidence>
<organism evidence="12 13">
    <name type="scientific">Cryptosporidium canis</name>
    <dbReference type="NCBI Taxonomy" id="195482"/>
    <lineage>
        <taxon>Eukaryota</taxon>
        <taxon>Sar</taxon>
        <taxon>Alveolata</taxon>
        <taxon>Apicomplexa</taxon>
        <taxon>Conoidasida</taxon>
        <taxon>Coccidia</taxon>
        <taxon>Eucoccidiorida</taxon>
        <taxon>Eimeriorina</taxon>
        <taxon>Cryptosporidiidae</taxon>
        <taxon>Cryptosporidium</taxon>
    </lineage>
</organism>
<dbReference type="Gene3D" id="3.40.50.300">
    <property type="entry name" value="P-loop containing nucleotide triphosphate hydrolases"/>
    <property type="match status" value="2"/>
</dbReference>
<keyword evidence="1 7" id="KW-0547">Nucleotide-binding</keyword>
<dbReference type="SMART" id="SM00490">
    <property type="entry name" value="HELICc"/>
    <property type="match status" value="1"/>
</dbReference>
<feature type="domain" description="Helicase ATP-binding" evidence="9">
    <location>
        <begin position="101"/>
        <end position="279"/>
    </location>
</feature>
<dbReference type="Pfam" id="PF00270">
    <property type="entry name" value="DEAD"/>
    <property type="match status" value="1"/>
</dbReference>
<dbReference type="PROSITE" id="PS51194">
    <property type="entry name" value="HELICASE_CTER"/>
    <property type="match status" value="1"/>
</dbReference>
<evidence type="ECO:0000256" key="5">
    <source>
        <dbReference type="ARBA" id="ARBA00022884"/>
    </source>
</evidence>
<keyword evidence="2 7" id="KW-0378">Hydrolase</keyword>
<dbReference type="PROSITE" id="PS51195">
    <property type="entry name" value="Q_MOTIF"/>
    <property type="match status" value="1"/>
</dbReference>
<dbReference type="EMBL" id="JAPCXB010000033">
    <property type="protein sequence ID" value="KAJ1613553.1"/>
    <property type="molecule type" value="Genomic_DNA"/>
</dbReference>
<name>A0ABQ8P9K7_9CRYT</name>
<feature type="region of interest" description="Disordered" evidence="8">
    <location>
        <begin position="726"/>
        <end position="746"/>
    </location>
</feature>
<dbReference type="InterPro" id="IPR001650">
    <property type="entry name" value="Helicase_C-like"/>
</dbReference>
<evidence type="ECO:0000256" key="2">
    <source>
        <dbReference type="ARBA" id="ARBA00022801"/>
    </source>
</evidence>
<dbReference type="InterPro" id="IPR027417">
    <property type="entry name" value="P-loop_NTPase"/>
</dbReference>
<dbReference type="SMART" id="SM00487">
    <property type="entry name" value="DEXDc"/>
    <property type="match status" value="1"/>
</dbReference>
<comment type="function">
    <text evidence="7">RNA helicase.</text>
</comment>
<comment type="caution">
    <text evidence="12">The sequence shown here is derived from an EMBL/GenBank/DDBJ whole genome shotgun (WGS) entry which is preliminary data.</text>
</comment>
<evidence type="ECO:0000256" key="7">
    <source>
        <dbReference type="RuleBase" id="RU365068"/>
    </source>
</evidence>
<evidence type="ECO:0000313" key="13">
    <source>
        <dbReference type="Proteomes" id="UP001071777"/>
    </source>
</evidence>
<protein>
    <recommendedName>
        <fullName evidence="7">ATP-dependent RNA helicase</fullName>
        <ecNumber evidence="7">3.6.4.13</ecNumber>
    </recommendedName>
</protein>
<dbReference type="CDD" id="cd18787">
    <property type="entry name" value="SF2_C_DEAD"/>
    <property type="match status" value="1"/>
</dbReference>
<evidence type="ECO:0000256" key="4">
    <source>
        <dbReference type="ARBA" id="ARBA00022840"/>
    </source>
</evidence>
<evidence type="ECO:0000256" key="8">
    <source>
        <dbReference type="SAM" id="MobiDB-lite"/>
    </source>
</evidence>
<feature type="short sequence motif" description="Q motif" evidence="6">
    <location>
        <begin position="70"/>
        <end position="98"/>
    </location>
</feature>
<evidence type="ECO:0000259" key="9">
    <source>
        <dbReference type="PROSITE" id="PS51192"/>
    </source>
</evidence>
<keyword evidence="5 7" id="KW-0694">RNA-binding</keyword>
<dbReference type="SUPFAM" id="SSF52540">
    <property type="entry name" value="P-loop containing nucleoside triphosphate hydrolases"/>
    <property type="match status" value="2"/>
</dbReference>
<evidence type="ECO:0000259" key="11">
    <source>
        <dbReference type="PROSITE" id="PS51195"/>
    </source>
</evidence>
<dbReference type="PANTHER" id="PTHR24031">
    <property type="entry name" value="RNA HELICASE"/>
    <property type="match status" value="1"/>
</dbReference>
<dbReference type="EC" id="3.6.4.13" evidence="7"/>
<comment type="catalytic activity">
    <reaction evidence="7">
        <text>ATP + H2O = ADP + phosphate + H(+)</text>
        <dbReference type="Rhea" id="RHEA:13065"/>
        <dbReference type="ChEBI" id="CHEBI:15377"/>
        <dbReference type="ChEBI" id="CHEBI:15378"/>
        <dbReference type="ChEBI" id="CHEBI:30616"/>
        <dbReference type="ChEBI" id="CHEBI:43474"/>
        <dbReference type="ChEBI" id="CHEBI:456216"/>
        <dbReference type="EC" id="3.6.4.13"/>
    </reaction>
</comment>
<keyword evidence="13" id="KW-1185">Reference proteome</keyword>
<dbReference type="Proteomes" id="UP001071777">
    <property type="component" value="Unassembled WGS sequence"/>
</dbReference>
<keyword evidence="4 7" id="KW-0067">ATP-binding</keyword>
<dbReference type="InterPro" id="IPR014014">
    <property type="entry name" value="RNA_helicase_DEAD_Q_motif"/>
</dbReference>
<evidence type="ECO:0000259" key="10">
    <source>
        <dbReference type="PROSITE" id="PS51194"/>
    </source>
</evidence>
<dbReference type="InterPro" id="IPR011545">
    <property type="entry name" value="DEAD/DEAH_box_helicase_dom"/>
</dbReference>